<dbReference type="CDD" id="cd00067">
    <property type="entry name" value="GAL4"/>
    <property type="match status" value="1"/>
</dbReference>
<feature type="compositionally biased region" description="Polar residues" evidence="6">
    <location>
        <begin position="811"/>
        <end position="820"/>
    </location>
</feature>
<reference evidence="8 9" key="1">
    <citation type="journal article" date="2019" name="Fungal Biol. Biotechnol.">
        <title>Draft genome sequence of fastidious pathogen Ceratobasidium theobromae, which causes vascular-streak dieback in Theobroma cacao.</title>
        <authorList>
            <person name="Ali S.S."/>
            <person name="Asman A."/>
            <person name="Shao J."/>
            <person name="Firmansyah A.P."/>
            <person name="Susilo A.W."/>
            <person name="Rosmana A."/>
            <person name="McMahon P."/>
            <person name="Junaid M."/>
            <person name="Guest D."/>
            <person name="Kheng T.Y."/>
            <person name="Meinhardt L.W."/>
            <person name="Bailey B.A."/>
        </authorList>
    </citation>
    <scope>NUCLEOTIDE SEQUENCE [LARGE SCALE GENOMIC DNA]</scope>
    <source>
        <strain evidence="8 9">CT2</strain>
    </source>
</reference>
<proteinExistence type="predicted"/>
<gene>
    <name evidence="8" type="ORF">CTheo_846</name>
</gene>
<dbReference type="SUPFAM" id="SSF57701">
    <property type="entry name" value="Zn2/Cys6 DNA-binding domain"/>
    <property type="match status" value="1"/>
</dbReference>
<dbReference type="OrthoDB" id="2123952at2759"/>
<keyword evidence="9" id="KW-1185">Reference proteome</keyword>
<feature type="compositionally biased region" description="Polar residues" evidence="6">
    <location>
        <begin position="475"/>
        <end position="488"/>
    </location>
</feature>
<dbReference type="Proteomes" id="UP000383932">
    <property type="component" value="Unassembled WGS sequence"/>
</dbReference>
<dbReference type="InterPro" id="IPR001138">
    <property type="entry name" value="Zn2Cys6_DnaBD"/>
</dbReference>
<evidence type="ECO:0000256" key="5">
    <source>
        <dbReference type="ARBA" id="ARBA00023242"/>
    </source>
</evidence>
<dbReference type="GO" id="GO:0000981">
    <property type="term" value="F:DNA-binding transcription factor activity, RNA polymerase II-specific"/>
    <property type="evidence" value="ECO:0007669"/>
    <property type="project" value="InterPro"/>
</dbReference>
<feature type="region of interest" description="Disordered" evidence="6">
    <location>
        <begin position="458"/>
        <end position="494"/>
    </location>
</feature>
<name>A0A5N5QVA9_9AGAM</name>
<evidence type="ECO:0000259" key="7">
    <source>
        <dbReference type="PROSITE" id="PS50048"/>
    </source>
</evidence>
<keyword evidence="4" id="KW-0804">Transcription</keyword>
<feature type="compositionally biased region" description="Low complexity" evidence="6">
    <location>
        <begin position="458"/>
        <end position="472"/>
    </location>
</feature>
<accession>A0A5N5QVA9</accession>
<dbReference type="GO" id="GO:0005634">
    <property type="term" value="C:nucleus"/>
    <property type="evidence" value="ECO:0007669"/>
    <property type="project" value="UniProtKB-SubCell"/>
</dbReference>
<dbReference type="GO" id="GO:0008270">
    <property type="term" value="F:zinc ion binding"/>
    <property type="evidence" value="ECO:0007669"/>
    <property type="project" value="InterPro"/>
</dbReference>
<dbReference type="PROSITE" id="PS00463">
    <property type="entry name" value="ZN2_CY6_FUNGAL_1"/>
    <property type="match status" value="1"/>
</dbReference>
<evidence type="ECO:0000256" key="2">
    <source>
        <dbReference type="ARBA" id="ARBA00022723"/>
    </source>
</evidence>
<feature type="region of interest" description="Disordered" evidence="6">
    <location>
        <begin position="1"/>
        <end position="23"/>
    </location>
</feature>
<dbReference type="Pfam" id="PF00172">
    <property type="entry name" value="Zn_clus"/>
    <property type="match status" value="1"/>
</dbReference>
<feature type="compositionally biased region" description="Basic and acidic residues" evidence="6">
    <location>
        <begin position="418"/>
        <end position="429"/>
    </location>
</feature>
<feature type="region of interest" description="Disordered" evidence="6">
    <location>
        <begin position="62"/>
        <end position="141"/>
    </location>
</feature>
<dbReference type="EMBL" id="SSOP01000007">
    <property type="protein sequence ID" value="KAB5595608.1"/>
    <property type="molecule type" value="Genomic_DNA"/>
</dbReference>
<feature type="compositionally biased region" description="Basic and acidic residues" evidence="6">
    <location>
        <begin position="62"/>
        <end position="74"/>
    </location>
</feature>
<feature type="region of interest" description="Disordered" evidence="6">
    <location>
        <begin position="809"/>
        <end position="830"/>
    </location>
</feature>
<evidence type="ECO:0000313" key="8">
    <source>
        <dbReference type="EMBL" id="KAB5595608.1"/>
    </source>
</evidence>
<organism evidence="8 9">
    <name type="scientific">Ceratobasidium theobromae</name>
    <dbReference type="NCBI Taxonomy" id="1582974"/>
    <lineage>
        <taxon>Eukaryota</taxon>
        <taxon>Fungi</taxon>
        <taxon>Dikarya</taxon>
        <taxon>Basidiomycota</taxon>
        <taxon>Agaricomycotina</taxon>
        <taxon>Agaricomycetes</taxon>
        <taxon>Cantharellales</taxon>
        <taxon>Ceratobasidiaceae</taxon>
        <taxon>Ceratobasidium</taxon>
    </lineage>
</organism>
<dbReference type="PANTHER" id="PTHR47338">
    <property type="entry name" value="ZN(II)2CYS6 TRANSCRIPTION FACTOR (EUROFUNG)-RELATED"/>
    <property type="match status" value="1"/>
</dbReference>
<comment type="caution">
    <text evidence="8">The sequence shown here is derived from an EMBL/GenBank/DDBJ whole genome shotgun (WGS) entry which is preliminary data.</text>
</comment>
<keyword evidence="2" id="KW-0479">Metal-binding</keyword>
<dbReference type="SMART" id="SM00066">
    <property type="entry name" value="GAL4"/>
    <property type="match status" value="1"/>
</dbReference>
<dbReference type="InterPro" id="IPR036864">
    <property type="entry name" value="Zn2-C6_fun-type_DNA-bd_sf"/>
</dbReference>
<evidence type="ECO:0000313" key="9">
    <source>
        <dbReference type="Proteomes" id="UP000383932"/>
    </source>
</evidence>
<protein>
    <submittedName>
        <fullName evidence="8">Fungal Zn, 2-cys(6) binuclear cluster domain containing protein</fullName>
    </submittedName>
</protein>
<evidence type="ECO:0000256" key="6">
    <source>
        <dbReference type="SAM" id="MobiDB-lite"/>
    </source>
</evidence>
<evidence type="ECO:0000256" key="1">
    <source>
        <dbReference type="ARBA" id="ARBA00004123"/>
    </source>
</evidence>
<dbReference type="AlphaFoldDB" id="A0A5N5QVA9"/>
<dbReference type="Gene3D" id="4.10.240.10">
    <property type="entry name" value="Zn(2)-C6 fungal-type DNA-binding domain"/>
    <property type="match status" value="1"/>
</dbReference>
<feature type="compositionally biased region" description="Polar residues" evidence="6">
    <location>
        <begin position="83"/>
        <end position="105"/>
    </location>
</feature>
<feature type="domain" description="Zn(2)-C6 fungal-type" evidence="7">
    <location>
        <begin position="31"/>
        <end position="61"/>
    </location>
</feature>
<sequence length="1151" mass="126362">MADQVAAVQIDLPSDQKKQDSGTGRSRVYIACSLCRQRKIKCGGEQPACRNCVRIEVDCHYDTEPKRRGPDKRPGTRTRTRKNANGITVPSTSRLQAGSGPSSETPLVPSQVGPERTRKRTKVPQVPSSNPGSSAPYPGVQVARPLHPTEFAGTSSILKTVAPILPDELDHAPAATSNYAQIGSSFSQEPNQELYQSSQLSDVLAIHPILDTSSSLDVQISAGQHSWELGHDNSTRGSYANNLYAYPSGIAVSDEPFITSNISIPSSHSCGYMLPHISQSDSQHLLADAANIVSHPGAETGSIALPTRLMAHTGSTGTASLSLPLSTTPGGPSSPIFSTLQHTHDPHFRPPTDVFAGLAYPRDRMSVPALGRGRSNHAESGHEASDAMGNIREEDSSGAQSRFQVADEYSYLHGHLDQVTERTPDEEVLNKTLSYTPETCDSGYGRELTEDSGYCAPSESAYSDYSSSTQPSGRYISQGTSSGLTTPISHHGLQDDLGYSPHTDFIYGSSEDPAYASQTDGYSSDVQTPAEITVLPPPSGRGLIDFLDGAGNGGQYDDLSGSGYISGAYDSVSNPETGSTYDESTATEDEGRVRTDGDVVGYRHTTNDLTQYLYYSGAGNGYGTSWVSEPSVAFSRQTWWDNLLETYAPTKSESALRITSDLKYLFKTSNYWISFINISLFMTNYNHKERRDNIQPSLILAALAYSTFTQSSEVERGQSGRAKAMELRNQAQAALEASLNSQRLDPTLAQAALLLALFEVSAHPEHTTGRSHSALMFLDGVIRLLGLTVLDAMDPQVAKFSSDKVPMIPLSQRQDNSSGGKTLESAPGAPTTGSAKCACQALSIASTTTHAQLTPFWASSAGWDPNCNEAEIRREESRRLVWCALTLAAGFTAHDAAFAKDPTELHIIDAANYTLCFPAELMMRRAPSPVHSPHELVWALYGRAMLLWNSCLMLRKKSARMTDAQRAEFAVNVWLETNTIEEALNRHTCNFEQNTLFQGREYLFNTRMFISWEFRRYIPSPDTEVHQQFHRRKAEQWLRHQAEVAKRLMQGLHAVTGMASSVLGKRPYFVWWFMSQVSRCLSLWQCDQSLFIALEVARAFLPPIDYLTCLWPCQAQRIMYDELRRRLHDECIKYGLEPPPPPQLVIPTAIL</sequence>
<feature type="region of interest" description="Disordered" evidence="6">
    <location>
        <begin position="418"/>
        <end position="446"/>
    </location>
</feature>
<dbReference type="PANTHER" id="PTHR47338:SF5">
    <property type="entry name" value="ZN(II)2CYS6 TRANSCRIPTION FACTOR (EUROFUNG)"/>
    <property type="match status" value="1"/>
</dbReference>
<keyword evidence="3" id="KW-0805">Transcription regulation</keyword>
<evidence type="ECO:0000256" key="3">
    <source>
        <dbReference type="ARBA" id="ARBA00023015"/>
    </source>
</evidence>
<evidence type="ECO:0000256" key="4">
    <source>
        <dbReference type="ARBA" id="ARBA00023163"/>
    </source>
</evidence>
<dbReference type="PROSITE" id="PS50048">
    <property type="entry name" value="ZN2_CY6_FUNGAL_2"/>
    <property type="match status" value="1"/>
</dbReference>
<comment type="subcellular location">
    <subcellularLocation>
        <location evidence="1">Nucleus</location>
    </subcellularLocation>
</comment>
<keyword evidence="5" id="KW-0539">Nucleus</keyword>
<dbReference type="InterPro" id="IPR050815">
    <property type="entry name" value="TF_fung"/>
</dbReference>